<comment type="similarity">
    <text evidence="2">Belongs to the TMEM97/sigma-2 receptor family.</text>
</comment>
<dbReference type="PROSITE" id="PS51751">
    <property type="entry name" value="EXPERA"/>
    <property type="match status" value="1"/>
</dbReference>
<evidence type="ECO:0000256" key="6">
    <source>
        <dbReference type="ARBA" id="ARBA00023136"/>
    </source>
</evidence>
<evidence type="ECO:0000256" key="5">
    <source>
        <dbReference type="ARBA" id="ARBA00022989"/>
    </source>
</evidence>
<dbReference type="PANTHER" id="PTHR31204:SF1">
    <property type="entry name" value="SIGMA INTRACELLULAR RECEPTOR 2"/>
    <property type="match status" value="1"/>
</dbReference>
<dbReference type="Proteomes" id="UP000224634">
    <property type="component" value="Unassembled WGS sequence"/>
</dbReference>
<dbReference type="PANTHER" id="PTHR31204">
    <property type="entry name" value="SIGMA INTRACELLULAR RECEPTOR 2"/>
    <property type="match status" value="1"/>
</dbReference>
<organism evidence="9 10">
    <name type="scientific">Polytolypa hystricis (strain UAMH7299)</name>
    <dbReference type="NCBI Taxonomy" id="1447883"/>
    <lineage>
        <taxon>Eukaryota</taxon>
        <taxon>Fungi</taxon>
        <taxon>Dikarya</taxon>
        <taxon>Ascomycota</taxon>
        <taxon>Pezizomycotina</taxon>
        <taxon>Eurotiomycetes</taxon>
        <taxon>Eurotiomycetidae</taxon>
        <taxon>Onygenales</taxon>
        <taxon>Onygenales incertae sedis</taxon>
        <taxon>Polytolypa</taxon>
    </lineage>
</organism>
<dbReference type="STRING" id="1447883.A0A2B7WNA5"/>
<keyword evidence="10" id="KW-1185">Reference proteome</keyword>
<keyword evidence="6 7" id="KW-0472">Membrane</keyword>
<feature type="domain" description="EXPERA" evidence="8">
    <location>
        <begin position="27"/>
        <end position="163"/>
    </location>
</feature>
<evidence type="ECO:0000256" key="1">
    <source>
        <dbReference type="ARBA" id="ARBA00004477"/>
    </source>
</evidence>
<dbReference type="Pfam" id="PF05241">
    <property type="entry name" value="EBP"/>
    <property type="match status" value="1"/>
</dbReference>
<evidence type="ECO:0000256" key="2">
    <source>
        <dbReference type="ARBA" id="ARBA00009096"/>
    </source>
</evidence>
<name>A0A2B7WNA5_POLH7</name>
<reference evidence="9 10" key="1">
    <citation type="submission" date="2017-10" db="EMBL/GenBank/DDBJ databases">
        <title>Comparative genomics in systemic dimorphic fungi from Ajellomycetaceae.</title>
        <authorList>
            <person name="Munoz J.F."/>
            <person name="Mcewen J.G."/>
            <person name="Clay O.K."/>
            <person name="Cuomo C.A."/>
        </authorList>
    </citation>
    <scope>NUCLEOTIDE SEQUENCE [LARGE SCALE GENOMIC DNA]</scope>
    <source>
        <strain evidence="9 10">UAMH7299</strain>
    </source>
</reference>
<feature type="transmembrane region" description="Helical" evidence="7">
    <location>
        <begin position="116"/>
        <end position="137"/>
    </location>
</feature>
<dbReference type="InterPro" id="IPR033118">
    <property type="entry name" value="EXPERA"/>
</dbReference>
<dbReference type="OrthoDB" id="433124at2759"/>
<comment type="caution">
    <text evidence="9">The sequence shown here is derived from an EMBL/GenBank/DDBJ whole genome shotgun (WGS) entry which is preliminary data.</text>
</comment>
<keyword evidence="5 7" id="KW-1133">Transmembrane helix</keyword>
<keyword evidence="4 7" id="KW-0256">Endoplasmic reticulum</keyword>
<keyword evidence="3 7" id="KW-0812">Transmembrane</keyword>
<dbReference type="GO" id="GO:0005789">
    <property type="term" value="C:endoplasmic reticulum membrane"/>
    <property type="evidence" value="ECO:0007669"/>
    <property type="project" value="UniProtKB-SubCell"/>
</dbReference>
<dbReference type="InterPro" id="IPR016964">
    <property type="entry name" value="Sigma2_recept"/>
</dbReference>
<feature type="transmembrane region" description="Helical" evidence="7">
    <location>
        <begin position="149"/>
        <end position="168"/>
    </location>
</feature>
<evidence type="ECO:0000313" key="10">
    <source>
        <dbReference type="Proteomes" id="UP000224634"/>
    </source>
</evidence>
<proteinExistence type="inferred from homology"/>
<evidence type="ECO:0000256" key="3">
    <source>
        <dbReference type="ARBA" id="ARBA00022692"/>
    </source>
</evidence>
<dbReference type="PIRSF" id="PIRSF031032">
    <property type="entry name" value="TMP_97_prd"/>
    <property type="match status" value="1"/>
</dbReference>
<feature type="transmembrane region" description="Helical" evidence="7">
    <location>
        <begin position="29"/>
        <end position="51"/>
    </location>
</feature>
<dbReference type="AlphaFoldDB" id="A0A2B7WNA5"/>
<evidence type="ECO:0000256" key="7">
    <source>
        <dbReference type="PIRNR" id="PIRNR031032"/>
    </source>
</evidence>
<dbReference type="EMBL" id="PDNA01000305">
    <property type="protein sequence ID" value="PGG98029.1"/>
    <property type="molecule type" value="Genomic_DNA"/>
</dbReference>
<evidence type="ECO:0000259" key="8">
    <source>
        <dbReference type="PROSITE" id="PS51751"/>
    </source>
</evidence>
<protein>
    <recommendedName>
        <fullName evidence="7">Efficient mitochondria targeting-associated protein 19</fullName>
    </recommendedName>
</protein>
<feature type="transmembrane region" description="Helical" evidence="7">
    <location>
        <begin position="81"/>
        <end position="104"/>
    </location>
</feature>
<evidence type="ECO:0000313" key="9">
    <source>
        <dbReference type="EMBL" id="PGG98029.1"/>
    </source>
</evidence>
<sequence>MGQSTTTTTTAGAAGMKTAKSIWTRKIDLTYAVFFVVHVLVMLLVDLVPLYPESLRPAFLGQIRTFYIDTYQDKFFSNPPAWFFTYMIMEAVYHMPLSVWVVGALVRDDPLVPVHLLIWAVQSFVTTVTCLAEAWGWPDRTVEQKWNITTLYGPYILLAALMGLDMFCRLKKGLVKSKRD</sequence>
<comment type="subcellular location">
    <subcellularLocation>
        <location evidence="1">Endoplasmic reticulum membrane</location>
        <topology evidence="1">Multi-pass membrane protein</topology>
    </subcellularLocation>
</comment>
<gene>
    <name evidence="9" type="ORF">AJ80_09598</name>
</gene>
<dbReference type="InterPro" id="IPR051987">
    <property type="entry name" value="Sigma-2_receptor-like"/>
</dbReference>
<accession>A0A2B7WNA5</accession>
<evidence type="ECO:0000256" key="4">
    <source>
        <dbReference type="ARBA" id="ARBA00022824"/>
    </source>
</evidence>